<dbReference type="KEGG" id="fcy:FRACYDRAFT_241538"/>
<sequence length="202" mass="23113">MRLHEKSTTSFEFFVRPIMKSATVLCYFSPSTKRKRKWQSQTAFQCARVAQDPHSIPNPFDDVEVARFVPTAKENVKSWTGNFATTRVFPRCAYLDRDPEIEDTCKVSTGKVKTNPQELITSGLNTCIFVVIKTRTQMIGWHASATCPLRPAQTLFRSVRKEDFVSGFIVPREDRIEGSLHLKPTCRTMRLLPCTDPTYSRT</sequence>
<dbReference type="Proteomes" id="UP000095751">
    <property type="component" value="Unassembled WGS sequence"/>
</dbReference>
<accession>A0A1E7F4X7</accession>
<dbReference type="AlphaFoldDB" id="A0A1E7F4X7"/>
<reference evidence="1 2" key="1">
    <citation type="submission" date="2016-09" db="EMBL/GenBank/DDBJ databases">
        <title>Extensive genetic diversity and differential bi-allelic expression allows diatom success in the polar Southern Ocean.</title>
        <authorList>
            <consortium name="DOE Joint Genome Institute"/>
            <person name="Mock T."/>
            <person name="Otillar R.P."/>
            <person name="Strauss J."/>
            <person name="Dupont C."/>
            <person name="Frickenhaus S."/>
            <person name="Maumus F."/>
            <person name="Mcmullan M."/>
            <person name="Sanges R."/>
            <person name="Schmutz J."/>
            <person name="Toseland A."/>
            <person name="Valas R."/>
            <person name="Veluchamy A."/>
            <person name="Ward B.J."/>
            <person name="Allen A."/>
            <person name="Barry K."/>
            <person name="Falciatore A."/>
            <person name="Ferrante M."/>
            <person name="Fortunato A.E."/>
            <person name="Gloeckner G."/>
            <person name="Gruber A."/>
            <person name="Hipkin R."/>
            <person name="Janech M."/>
            <person name="Kroth P."/>
            <person name="Leese F."/>
            <person name="Lindquist E."/>
            <person name="Lyon B.R."/>
            <person name="Martin J."/>
            <person name="Mayer C."/>
            <person name="Parker M."/>
            <person name="Quesneville H."/>
            <person name="Raymond J."/>
            <person name="Uhlig C."/>
            <person name="Valentin K.U."/>
            <person name="Worden A.Z."/>
            <person name="Armbrust E.V."/>
            <person name="Bowler C."/>
            <person name="Green B."/>
            <person name="Moulton V."/>
            <person name="Van Oosterhout C."/>
            <person name="Grigoriev I."/>
        </authorList>
    </citation>
    <scope>NUCLEOTIDE SEQUENCE [LARGE SCALE GENOMIC DNA]</scope>
    <source>
        <strain evidence="1 2">CCMP1102</strain>
    </source>
</reference>
<evidence type="ECO:0000313" key="2">
    <source>
        <dbReference type="Proteomes" id="UP000095751"/>
    </source>
</evidence>
<dbReference type="EMBL" id="KV784361">
    <property type="protein sequence ID" value="OEU13207.1"/>
    <property type="molecule type" value="Genomic_DNA"/>
</dbReference>
<proteinExistence type="predicted"/>
<keyword evidence="2" id="KW-1185">Reference proteome</keyword>
<name>A0A1E7F4X7_9STRA</name>
<gene>
    <name evidence="1" type="ORF">FRACYDRAFT_241538</name>
</gene>
<protein>
    <submittedName>
        <fullName evidence="1">Uncharacterized protein</fullName>
    </submittedName>
</protein>
<evidence type="ECO:0000313" key="1">
    <source>
        <dbReference type="EMBL" id="OEU13207.1"/>
    </source>
</evidence>
<organism evidence="1 2">
    <name type="scientific">Fragilariopsis cylindrus CCMP1102</name>
    <dbReference type="NCBI Taxonomy" id="635003"/>
    <lineage>
        <taxon>Eukaryota</taxon>
        <taxon>Sar</taxon>
        <taxon>Stramenopiles</taxon>
        <taxon>Ochrophyta</taxon>
        <taxon>Bacillariophyta</taxon>
        <taxon>Bacillariophyceae</taxon>
        <taxon>Bacillariophycidae</taxon>
        <taxon>Bacillariales</taxon>
        <taxon>Bacillariaceae</taxon>
        <taxon>Fragilariopsis</taxon>
    </lineage>
</organism>
<dbReference type="InParanoid" id="A0A1E7F4X7"/>